<gene>
    <name evidence="2" type="ORF">Pan153_52440</name>
</gene>
<reference evidence="2 3" key="1">
    <citation type="submission" date="2019-02" db="EMBL/GenBank/DDBJ databases">
        <title>Deep-cultivation of Planctomycetes and their phenomic and genomic characterization uncovers novel biology.</title>
        <authorList>
            <person name="Wiegand S."/>
            <person name="Jogler M."/>
            <person name="Boedeker C."/>
            <person name="Pinto D."/>
            <person name="Vollmers J."/>
            <person name="Rivas-Marin E."/>
            <person name="Kohn T."/>
            <person name="Peeters S.H."/>
            <person name="Heuer A."/>
            <person name="Rast P."/>
            <person name="Oberbeckmann S."/>
            <person name="Bunk B."/>
            <person name="Jeske O."/>
            <person name="Meyerdierks A."/>
            <person name="Storesund J.E."/>
            <person name="Kallscheuer N."/>
            <person name="Luecker S."/>
            <person name="Lage O.M."/>
            <person name="Pohl T."/>
            <person name="Merkel B.J."/>
            <person name="Hornburger P."/>
            <person name="Mueller R.-W."/>
            <person name="Bruemmer F."/>
            <person name="Labrenz M."/>
            <person name="Spormann A.M."/>
            <person name="Op den Camp H."/>
            <person name="Overmann J."/>
            <person name="Amann R."/>
            <person name="Jetten M.S.M."/>
            <person name="Mascher T."/>
            <person name="Medema M.H."/>
            <person name="Devos D.P."/>
            <person name="Kaster A.-K."/>
            <person name="Ovreas L."/>
            <person name="Rohde M."/>
            <person name="Galperin M.Y."/>
            <person name="Jogler C."/>
        </authorList>
    </citation>
    <scope>NUCLEOTIDE SEQUENCE [LARGE SCALE GENOMIC DNA]</scope>
    <source>
        <strain evidence="2 3">Pan153</strain>
    </source>
</reference>
<dbReference type="AlphaFoldDB" id="A0A518FW43"/>
<accession>A0A518FW43</accession>
<organism evidence="2 3">
    <name type="scientific">Gimesia panareensis</name>
    <dbReference type="NCBI Taxonomy" id="2527978"/>
    <lineage>
        <taxon>Bacteria</taxon>
        <taxon>Pseudomonadati</taxon>
        <taxon>Planctomycetota</taxon>
        <taxon>Planctomycetia</taxon>
        <taxon>Planctomycetales</taxon>
        <taxon>Planctomycetaceae</taxon>
        <taxon>Gimesia</taxon>
    </lineage>
</organism>
<dbReference type="EMBL" id="CP036317">
    <property type="protein sequence ID" value="QDV20568.1"/>
    <property type="molecule type" value="Genomic_DNA"/>
</dbReference>
<evidence type="ECO:0000313" key="3">
    <source>
        <dbReference type="Proteomes" id="UP000320839"/>
    </source>
</evidence>
<feature type="region of interest" description="Disordered" evidence="1">
    <location>
        <begin position="1"/>
        <end position="29"/>
    </location>
</feature>
<protein>
    <submittedName>
        <fullName evidence="2">Uncharacterized protein</fullName>
    </submittedName>
</protein>
<dbReference type="Proteomes" id="UP000320839">
    <property type="component" value="Chromosome"/>
</dbReference>
<evidence type="ECO:0000313" key="2">
    <source>
        <dbReference type="EMBL" id="QDV20568.1"/>
    </source>
</evidence>
<evidence type="ECO:0000256" key="1">
    <source>
        <dbReference type="SAM" id="MobiDB-lite"/>
    </source>
</evidence>
<feature type="compositionally biased region" description="Polar residues" evidence="1">
    <location>
        <begin position="1"/>
        <end position="15"/>
    </location>
</feature>
<proteinExistence type="predicted"/>
<sequence length="29" mass="3384">MEIILTHNSQNNVNDDPTKPYLENQLNVE</sequence>
<name>A0A518FW43_9PLAN</name>